<evidence type="ECO:0000256" key="2">
    <source>
        <dbReference type="ARBA" id="ARBA00006355"/>
    </source>
</evidence>
<keyword evidence="8" id="KW-1133">Transmembrane helix</keyword>
<evidence type="ECO:0000313" key="14">
    <source>
        <dbReference type="Proteomes" id="UP000053342"/>
    </source>
</evidence>
<gene>
    <name evidence="13" type="ORF">PV06_10078</name>
</gene>
<evidence type="ECO:0000256" key="10">
    <source>
        <dbReference type="ARBA" id="ARBA00023128"/>
    </source>
</evidence>
<feature type="region of interest" description="Disordered" evidence="12">
    <location>
        <begin position="439"/>
        <end position="460"/>
    </location>
</feature>
<dbReference type="AlphaFoldDB" id="A0A0D2BL79"/>
<dbReference type="Proteomes" id="UP000053342">
    <property type="component" value="Unassembled WGS sequence"/>
</dbReference>
<keyword evidence="5" id="KW-0812">Transmembrane</keyword>
<proteinExistence type="inferred from homology"/>
<evidence type="ECO:0000256" key="4">
    <source>
        <dbReference type="ARBA" id="ARBA00022448"/>
    </source>
</evidence>
<dbReference type="Pfam" id="PF11711">
    <property type="entry name" value="Tim54"/>
    <property type="match status" value="1"/>
</dbReference>
<evidence type="ECO:0000256" key="5">
    <source>
        <dbReference type="ARBA" id="ARBA00022692"/>
    </source>
</evidence>
<evidence type="ECO:0000256" key="6">
    <source>
        <dbReference type="ARBA" id="ARBA00022792"/>
    </source>
</evidence>
<dbReference type="InterPro" id="IPR021056">
    <property type="entry name" value="Mt_import_IM_translocase_Tim54"/>
</dbReference>
<evidence type="ECO:0000256" key="9">
    <source>
        <dbReference type="ARBA" id="ARBA00023010"/>
    </source>
</evidence>
<dbReference type="GO" id="GO:0015031">
    <property type="term" value="P:protein transport"/>
    <property type="evidence" value="ECO:0007669"/>
    <property type="project" value="UniProtKB-KW"/>
</dbReference>
<comment type="subcellular location">
    <subcellularLocation>
        <location evidence="1">Mitochondrion inner membrane</location>
        <topology evidence="1">Single-pass membrane protein</topology>
    </subcellularLocation>
</comment>
<dbReference type="VEuPathDB" id="FungiDB:PV06_10078"/>
<organism evidence="13 14">
    <name type="scientific">Exophiala oligosperma</name>
    <dbReference type="NCBI Taxonomy" id="215243"/>
    <lineage>
        <taxon>Eukaryota</taxon>
        <taxon>Fungi</taxon>
        <taxon>Dikarya</taxon>
        <taxon>Ascomycota</taxon>
        <taxon>Pezizomycotina</taxon>
        <taxon>Eurotiomycetes</taxon>
        <taxon>Chaetothyriomycetidae</taxon>
        <taxon>Chaetothyriales</taxon>
        <taxon>Herpotrichiellaceae</taxon>
        <taxon>Exophiala</taxon>
    </lineage>
</organism>
<sequence length="475" mass="53503">MSDPPKADNLPGGGQYEAPKPPPKQNPVFRMMGMPNFRFRLPSRNWMIFLTITGGWTAAVLYDKREKKRVQKKWCDLVAHIAQEPLPINQMPRKLTVFLSAPPGDGISPSRQYFKEYVKPVLVAAAMDYDVIEGRKEGDVRYGTAEQIRRLRRKNGEKGPAAKEEEEMDTETAIRLIREKMGVIPEPVTRGDLVLGRHTWKEYIRGLHEGWLGPVEEPVPPPQAEPDLSPIHVSTGAPSDDSSTPSTTTAENSESEKKVEEEKEKEKEKKKPSPPLAYISTDQYSQASPSPNTPSAFEPSQPIHQQHLLGFLKTPQRIYNFLNRRHLADQIGRDTAAIVLANYRPYQQSSPFSSSSTNTAEDIDAVPVATRAPELDAAATTTGTSSQAWEQQSLLDSEEKYWHKSIRKPRKDGDESEQIWTKDIVIDSRIGDRMRRFDLSAEEEDRANRIGSGVESTRAVPVQDLRKEKVKLDDV</sequence>
<evidence type="ECO:0000256" key="12">
    <source>
        <dbReference type="SAM" id="MobiDB-lite"/>
    </source>
</evidence>
<dbReference type="OrthoDB" id="5598305at2759"/>
<feature type="compositionally biased region" description="Polar residues" evidence="12">
    <location>
        <begin position="280"/>
        <end position="295"/>
    </location>
</feature>
<feature type="compositionally biased region" description="Basic and acidic residues" evidence="12">
    <location>
        <begin position="254"/>
        <end position="271"/>
    </location>
</feature>
<dbReference type="GO" id="GO:0005743">
    <property type="term" value="C:mitochondrial inner membrane"/>
    <property type="evidence" value="ECO:0007669"/>
    <property type="project" value="UniProtKB-SubCell"/>
</dbReference>
<keyword evidence="11" id="KW-0472">Membrane</keyword>
<feature type="region of interest" description="Disordered" evidence="12">
    <location>
        <begin position="1"/>
        <end position="27"/>
    </location>
</feature>
<evidence type="ECO:0000313" key="13">
    <source>
        <dbReference type="EMBL" id="KIW38117.1"/>
    </source>
</evidence>
<evidence type="ECO:0000256" key="8">
    <source>
        <dbReference type="ARBA" id="ARBA00022989"/>
    </source>
</evidence>
<evidence type="ECO:0000256" key="11">
    <source>
        <dbReference type="ARBA" id="ARBA00023136"/>
    </source>
</evidence>
<dbReference type="GeneID" id="27362152"/>
<keyword evidence="4" id="KW-0813">Transport</keyword>
<keyword evidence="10" id="KW-0496">Mitochondrion</keyword>
<feature type="region of interest" description="Disordered" evidence="12">
    <location>
        <begin position="214"/>
        <end position="300"/>
    </location>
</feature>
<dbReference type="PANTHER" id="PTHR12358">
    <property type="entry name" value="SPHINGOSINE KINASE"/>
    <property type="match status" value="1"/>
</dbReference>
<dbReference type="RefSeq" id="XP_016258333.1">
    <property type="nucleotide sequence ID" value="XM_016411579.1"/>
</dbReference>
<accession>A0A0D2BL79</accession>
<feature type="compositionally biased region" description="Low complexity" evidence="12">
    <location>
        <begin position="234"/>
        <end position="250"/>
    </location>
</feature>
<keyword evidence="9" id="KW-0811">Translocation</keyword>
<evidence type="ECO:0000256" key="7">
    <source>
        <dbReference type="ARBA" id="ARBA00022927"/>
    </source>
</evidence>
<protein>
    <recommendedName>
        <fullName evidence="3">Mitochondrial import inner membrane translocase subunit TIM54</fullName>
    </recommendedName>
</protein>
<comment type="similarity">
    <text evidence="2">Belongs to the TIM54 family.</text>
</comment>
<dbReference type="EMBL" id="KN847342">
    <property type="protein sequence ID" value="KIW38117.1"/>
    <property type="molecule type" value="Genomic_DNA"/>
</dbReference>
<evidence type="ECO:0000256" key="1">
    <source>
        <dbReference type="ARBA" id="ARBA00004434"/>
    </source>
</evidence>
<dbReference type="STRING" id="215243.A0A0D2BL79"/>
<name>A0A0D2BL79_9EURO</name>
<dbReference type="PANTHER" id="PTHR12358:SF101">
    <property type="entry name" value="MITOCHONDRIAL IMPORT INNER MEMBRANE TRANSLOCASE SUBUNIT TIM54"/>
    <property type="match status" value="1"/>
</dbReference>
<evidence type="ECO:0000256" key="3">
    <source>
        <dbReference type="ARBA" id="ARBA00020796"/>
    </source>
</evidence>
<reference evidence="13 14" key="1">
    <citation type="submission" date="2015-01" db="EMBL/GenBank/DDBJ databases">
        <title>The Genome Sequence of Exophiala oligosperma CBS72588.</title>
        <authorList>
            <consortium name="The Broad Institute Genomics Platform"/>
            <person name="Cuomo C."/>
            <person name="de Hoog S."/>
            <person name="Gorbushina A."/>
            <person name="Stielow B."/>
            <person name="Teixiera M."/>
            <person name="Abouelleil A."/>
            <person name="Chapman S.B."/>
            <person name="Priest M."/>
            <person name="Young S.K."/>
            <person name="Wortman J."/>
            <person name="Nusbaum C."/>
            <person name="Birren B."/>
        </authorList>
    </citation>
    <scope>NUCLEOTIDE SEQUENCE [LARGE SCALE GENOMIC DNA]</scope>
    <source>
        <strain evidence="13 14">CBS 72588</strain>
    </source>
</reference>
<dbReference type="InterPro" id="IPR050187">
    <property type="entry name" value="Lipid_Phosphate_FormReg"/>
</dbReference>
<keyword evidence="7" id="KW-0653">Protein transport</keyword>
<keyword evidence="6" id="KW-0999">Mitochondrion inner membrane</keyword>
<dbReference type="HOGENOM" id="CLU_039097_1_0_1"/>
<keyword evidence="14" id="KW-1185">Reference proteome</keyword>